<dbReference type="PANTHER" id="PTHR10742">
    <property type="entry name" value="FLAVIN MONOAMINE OXIDASE"/>
    <property type="match status" value="1"/>
</dbReference>
<dbReference type="InterPro" id="IPR002937">
    <property type="entry name" value="Amino_oxidase"/>
</dbReference>
<dbReference type="HOGENOM" id="CLU_1256799_0_0_1"/>
<dbReference type="GO" id="GO:0016491">
    <property type="term" value="F:oxidoreductase activity"/>
    <property type="evidence" value="ECO:0007669"/>
    <property type="project" value="UniProtKB-KW"/>
</dbReference>
<dbReference type="GO" id="GO:0050660">
    <property type="term" value="F:flavin adenine dinucleotide binding"/>
    <property type="evidence" value="ECO:0007669"/>
    <property type="project" value="TreeGrafter"/>
</dbReference>
<keyword evidence="5" id="KW-1185">Reference proteome</keyword>
<dbReference type="OrthoDB" id="7777654at2759"/>
<accession>W9W0F7</accession>
<dbReference type="PRINTS" id="PR00419">
    <property type="entry name" value="ADXRDTASE"/>
</dbReference>
<evidence type="ECO:0000313" key="5">
    <source>
        <dbReference type="Proteomes" id="UP000019473"/>
    </source>
</evidence>
<dbReference type="SUPFAM" id="SSF51905">
    <property type="entry name" value="FAD/NAD(P)-binding domain"/>
    <property type="match status" value="1"/>
</dbReference>
<dbReference type="Gene3D" id="3.50.50.60">
    <property type="entry name" value="FAD/NAD(P)-binding domain"/>
    <property type="match status" value="1"/>
</dbReference>
<gene>
    <name evidence="4" type="ORF">A1O7_02000</name>
</gene>
<evidence type="ECO:0000259" key="3">
    <source>
        <dbReference type="Pfam" id="PF01593"/>
    </source>
</evidence>
<dbReference type="GeneID" id="19176611"/>
<dbReference type="GO" id="GO:0006338">
    <property type="term" value="P:chromatin remodeling"/>
    <property type="evidence" value="ECO:0007669"/>
    <property type="project" value="TreeGrafter"/>
</dbReference>
<dbReference type="InterPro" id="IPR036188">
    <property type="entry name" value="FAD/NAD-bd_sf"/>
</dbReference>
<dbReference type="EMBL" id="AMGW01000002">
    <property type="protein sequence ID" value="EXJ61572.1"/>
    <property type="molecule type" value="Genomic_DNA"/>
</dbReference>
<dbReference type="Pfam" id="PF01593">
    <property type="entry name" value="Amino_oxidase"/>
    <property type="match status" value="1"/>
</dbReference>
<dbReference type="STRING" id="1182544.W9W0F7"/>
<dbReference type="PANTHER" id="PTHR10742:SF386">
    <property type="entry name" value="LYSINE-SPECIFIC HISTONE DEMETHYLASE 1A"/>
    <property type="match status" value="1"/>
</dbReference>
<reference evidence="4 5" key="1">
    <citation type="submission" date="2013-03" db="EMBL/GenBank/DDBJ databases">
        <title>The Genome Sequence of Cladophialophora yegresii CBS 114405.</title>
        <authorList>
            <consortium name="The Broad Institute Genomics Platform"/>
            <person name="Cuomo C."/>
            <person name="de Hoog S."/>
            <person name="Gorbushina A."/>
            <person name="Walker B."/>
            <person name="Young S.K."/>
            <person name="Zeng Q."/>
            <person name="Gargeya S."/>
            <person name="Fitzgerald M."/>
            <person name="Haas B."/>
            <person name="Abouelleil A."/>
            <person name="Allen A.W."/>
            <person name="Alvarado L."/>
            <person name="Arachchi H.M."/>
            <person name="Berlin A.M."/>
            <person name="Chapman S.B."/>
            <person name="Gainer-Dewar J."/>
            <person name="Goldberg J."/>
            <person name="Griggs A."/>
            <person name="Gujja S."/>
            <person name="Hansen M."/>
            <person name="Howarth C."/>
            <person name="Imamovic A."/>
            <person name="Ireland A."/>
            <person name="Larimer J."/>
            <person name="McCowan C."/>
            <person name="Murphy C."/>
            <person name="Pearson M."/>
            <person name="Poon T.W."/>
            <person name="Priest M."/>
            <person name="Roberts A."/>
            <person name="Saif S."/>
            <person name="Shea T."/>
            <person name="Sisk P."/>
            <person name="Sykes S."/>
            <person name="Wortman J."/>
            <person name="Nusbaum C."/>
            <person name="Birren B."/>
        </authorList>
    </citation>
    <scope>NUCLEOTIDE SEQUENCE [LARGE SCALE GENOMIC DNA]</scope>
    <source>
        <strain evidence="4 5">CBS 114405</strain>
    </source>
</reference>
<name>W9W0F7_9EURO</name>
<proteinExistence type="inferred from homology"/>
<comment type="similarity">
    <text evidence="1">Belongs to the flavin monoamine oxidase family.</text>
</comment>
<dbReference type="InterPro" id="IPR050281">
    <property type="entry name" value="Flavin_monoamine_oxidase"/>
</dbReference>
<dbReference type="GO" id="GO:0003682">
    <property type="term" value="F:chromatin binding"/>
    <property type="evidence" value="ECO:0007669"/>
    <property type="project" value="TreeGrafter"/>
</dbReference>
<evidence type="ECO:0000313" key="4">
    <source>
        <dbReference type="EMBL" id="EXJ61572.1"/>
    </source>
</evidence>
<dbReference type="RefSeq" id="XP_007754226.1">
    <property type="nucleotide sequence ID" value="XM_007756036.1"/>
</dbReference>
<comment type="caution">
    <text evidence="4">The sequence shown here is derived from an EMBL/GenBank/DDBJ whole genome shotgun (WGS) entry which is preliminary data.</text>
</comment>
<dbReference type="VEuPathDB" id="FungiDB:A1O7_02000"/>
<evidence type="ECO:0000256" key="1">
    <source>
        <dbReference type="ARBA" id="ARBA00005995"/>
    </source>
</evidence>
<dbReference type="eggNOG" id="ENOG502QWMG">
    <property type="taxonomic scope" value="Eukaryota"/>
</dbReference>
<keyword evidence="2" id="KW-0560">Oxidoreductase</keyword>
<dbReference type="AlphaFoldDB" id="W9W0F7"/>
<dbReference type="Proteomes" id="UP000019473">
    <property type="component" value="Unassembled WGS sequence"/>
</dbReference>
<protein>
    <recommendedName>
        <fullName evidence="3">Amine oxidase domain-containing protein</fullName>
    </recommendedName>
</protein>
<evidence type="ECO:0000256" key="2">
    <source>
        <dbReference type="ARBA" id="ARBA00023002"/>
    </source>
</evidence>
<feature type="domain" description="Amine oxidase" evidence="3">
    <location>
        <begin position="62"/>
        <end position="197"/>
    </location>
</feature>
<organism evidence="4 5">
    <name type="scientific">Cladophialophora yegresii CBS 114405</name>
    <dbReference type="NCBI Taxonomy" id="1182544"/>
    <lineage>
        <taxon>Eukaryota</taxon>
        <taxon>Fungi</taxon>
        <taxon>Dikarya</taxon>
        <taxon>Ascomycota</taxon>
        <taxon>Pezizomycotina</taxon>
        <taxon>Eurotiomycetes</taxon>
        <taxon>Chaetothyriomycetidae</taxon>
        <taxon>Chaetothyriales</taxon>
        <taxon>Herpotrichiellaceae</taxon>
        <taxon>Cladophialophora</taxon>
    </lineage>
</organism>
<sequence length="215" mass="24053">MSTETKSLRTAYAKHILNHQVLKTLNKTNKTLYGALPRAPELPEDSDKPYEGRICIIGAGAAGLYTAMMLKFLGITNVDILEASDRVGGRLYTQSLSGGDDYHNYYDVGAMRIPDIAWMKHVLDFIDLLGLTSSRQEYVYKNDDVPSSYYYRSKPAVDPKFEEFMDQLVGGFTQSFGPAFAEWLTTTNNDNYSTRSFLMAGPQDPKCPKHSAPIP</sequence>